<dbReference type="OrthoDB" id="6140187at2"/>
<gene>
    <name evidence="1" type="ORF">N482_22655</name>
</gene>
<evidence type="ECO:0000313" key="1">
    <source>
        <dbReference type="EMBL" id="KZN58054.1"/>
    </source>
</evidence>
<sequence>MSLQFCTIRSALPAMHKARFNTLFASVKSLLRCQQCTLTSIGRNLDSKKTEKHDIKRIDRLFSNHERLRRSTSVYVSLSRFVVTEKHSVILVDWSHADTQTKRCILRVNIVSEAAL</sequence>
<dbReference type="PANTHER" id="PTHR35404:SF8">
    <property type="entry name" value="TRANSPOSASE OF TN10"/>
    <property type="match status" value="1"/>
</dbReference>
<dbReference type="RefSeq" id="WP_063375433.1">
    <property type="nucleotide sequence ID" value="NZ_AUXT01000014.1"/>
</dbReference>
<reference evidence="1 2" key="1">
    <citation type="submission" date="2013-07" db="EMBL/GenBank/DDBJ databases">
        <title>Comparative Genomic and Metabolomic Analysis of Twelve Strains of Pseudoalteromonas luteoviolacea.</title>
        <authorList>
            <person name="Vynne N.G."/>
            <person name="Mansson M."/>
            <person name="Gram L."/>
        </authorList>
    </citation>
    <scope>NUCLEOTIDE SEQUENCE [LARGE SCALE GENOMIC DNA]</scope>
    <source>
        <strain evidence="1 2">NCIMB 1942</strain>
    </source>
</reference>
<comment type="caution">
    <text evidence="1">The sequence shown here is derived from an EMBL/GenBank/DDBJ whole genome shotgun (WGS) entry which is preliminary data.</text>
</comment>
<protein>
    <recommendedName>
        <fullName evidence="3">Transposase DDE domain-containing protein</fullName>
    </recommendedName>
</protein>
<proteinExistence type="predicted"/>
<dbReference type="PANTHER" id="PTHR35404">
    <property type="entry name" value="TRANSPOSASE OF TN10"/>
    <property type="match status" value="1"/>
</dbReference>
<dbReference type="Proteomes" id="UP000076587">
    <property type="component" value="Unassembled WGS sequence"/>
</dbReference>
<dbReference type="AlphaFoldDB" id="A0A161YDC2"/>
<dbReference type="EMBL" id="AUXT01000014">
    <property type="protein sequence ID" value="KZN58054.1"/>
    <property type="molecule type" value="Genomic_DNA"/>
</dbReference>
<accession>A0A161YDC2</accession>
<organism evidence="1 2">
    <name type="scientific">Pseudoalteromonas luteoviolacea NCIMB 1942</name>
    <dbReference type="NCBI Taxonomy" id="1365253"/>
    <lineage>
        <taxon>Bacteria</taxon>
        <taxon>Pseudomonadati</taxon>
        <taxon>Pseudomonadota</taxon>
        <taxon>Gammaproteobacteria</taxon>
        <taxon>Alteromonadales</taxon>
        <taxon>Pseudoalteromonadaceae</taxon>
        <taxon>Pseudoalteromonas</taxon>
    </lineage>
</organism>
<evidence type="ECO:0008006" key="3">
    <source>
        <dbReference type="Google" id="ProtNLM"/>
    </source>
</evidence>
<evidence type="ECO:0000313" key="2">
    <source>
        <dbReference type="Proteomes" id="UP000076587"/>
    </source>
</evidence>
<name>A0A161YDC2_9GAMM</name>
<dbReference type="PATRIC" id="fig|1365253.3.peg.372"/>